<dbReference type="EC" id="3.5.1.32" evidence="2"/>
<dbReference type="Proteomes" id="UP000528608">
    <property type="component" value="Unassembled WGS sequence"/>
</dbReference>
<dbReference type="NCBIfam" id="TIGR01891">
    <property type="entry name" value="amidohydrolases"/>
    <property type="match status" value="1"/>
</dbReference>
<dbReference type="Pfam" id="PF07687">
    <property type="entry name" value="M20_dimer"/>
    <property type="match status" value="1"/>
</dbReference>
<dbReference type="Gene3D" id="3.30.70.360">
    <property type="match status" value="1"/>
</dbReference>
<dbReference type="Gene3D" id="3.40.630.10">
    <property type="entry name" value="Zn peptidases"/>
    <property type="match status" value="1"/>
</dbReference>
<dbReference type="InterPro" id="IPR002933">
    <property type="entry name" value="Peptidase_M20"/>
</dbReference>
<evidence type="ECO:0000313" key="2">
    <source>
        <dbReference type="EMBL" id="MBB5121807.1"/>
    </source>
</evidence>
<dbReference type="InterPro" id="IPR011650">
    <property type="entry name" value="Peptidase_M20_dimer"/>
</dbReference>
<dbReference type="OrthoDB" id="9777385at2"/>
<dbReference type="Pfam" id="PF01546">
    <property type="entry name" value="Peptidase_M20"/>
    <property type="match status" value="1"/>
</dbReference>
<proteinExistence type="predicted"/>
<reference evidence="2 3" key="1">
    <citation type="submission" date="2020-08" db="EMBL/GenBank/DDBJ databases">
        <title>Genomic Encyclopedia of Type Strains, Phase III (KMG-III): the genomes of soil and plant-associated and newly described type strains.</title>
        <authorList>
            <person name="Whitman W."/>
        </authorList>
    </citation>
    <scope>NUCLEOTIDE SEQUENCE [LARGE SCALE GENOMIC DNA]</scope>
    <source>
        <strain evidence="2 3">CECT 3259</strain>
    </source>
</reference>
<dbReference type="SUPFAM" id="SSF55031">
    <property type="entry name" value="Bacterial exopeptidase dimerisation domain"/>
    <property type="match status" value="1"/>
</dbReference>
<gene>
    <name evidence="2" type="ORF">FHS36_005276</name>
</gene>
<comment type="caution">
    <text evidence="2">The sequence shown here is derived from an EMBL/GenBank/DDBJ whole genome shotgun (WGS) entry which is preliminary data.</text>
</comment>
<organism evidence="2 3">
    <name type="scientific">Streptomyces eurocidicus</name>
    <name type="common">Streptoverticillium eurocidicus</name>
    <dbReference type="NCBI Taxonomy" id="66423"/>
    <lineage>
        <taxon>Bacteria</taxon>
        <taxon>Bacillati</taxon>
        <taxon>Actinomycetota</taxon>
        <taxon>Actinomycetes</taxon>
        <taxon>Kitasatosporales</taxon>
        <taxon>Streptomycetaceae</taxon>
        <taxon>Streptomyces</taxon>
    </lineage>
</organism>
<dbReference type="AlphaFoldDB" id="A0A7W8BEB1"/>
<keyword evidence="2" id="KW-0378">Hydrolase</keyword>
<name>A0A7W8BEB1_STREU</name>
<accession>A0A7W8BEB1</accession>
<dbReference type="GO" id="GO:0047980">
    <property type="term" value="F:hippurate hydrolase activity"/>
    <property type="evidence" value="ECO:0007669"/>
    <property type="project" value="UniProtKB-EC"/>
</dbReference>
<dbReference type="PANTHER" id="PTHR11014">
    <property type="entry name" value="PEPTIDASE M20 FAMILY MEMBER"/>
    <property type="match status" value="1"/>
</dbReference>
<dbReference type="InterPro" id="IPR017439">
    <property type="entry name" value="Amidohydrolase"/>
</dbReference>
<dbReference type="SUPFAM" id="SSF53187">
    <property type="entry name" value="Zn-dependent exopeptidases"/>
    <property type="match status" value="1"/>
</dbReference>
<dbReference type="RefSeq" id="WP_102917784.1">
    <property type="nucleotide sequence ID" value="NZ_JACHJF010000021.1"/>
</dbReference>
<evidence type="ECO:0000259" key="1">
    <source>
        <dbReference type="Pfam" id="PF07687"/>
    </source>
</evidence>
<protein>
    <submittedName>
        <fullName evidence="2">Hippurate hydrolase</fullName>
        <ecNumber evidence="2">3.5.1.32</ecNumber>
    </submittedName>
</protein>
<dbReference type="EMBL" id="JACHJF010000021">
    <property type="protein sequence ID" value="MBB5121807.1"/>
    <property type="molecule type" value="Genomic_DNA"/>
</dbReference>
<evidence type="ECO:0000313" key="3">
    <source>
        <dbReference type="Proteomes" id="UP000528608"/>
    </source>
</evidence>
<dbReference type="InterPro" id="IPR036264">
    <property type="entry name" value="Bact_exopeptidase_dim_dom"/>
</dbReference>
<sequence length="432" mass="44411">MTTPRDLRVKAAALRSAHDTLRPALELYLALHSRPELPGREHRTAARLAREAADAGFTVTRDVGGHGVVAVLRSGDGPAVMLRAELDALPVRERTGLPYASKIRAMGTDGRHTPVMHACGHDAHLAALVATARALAGPQARGEWSGTLLLVGQPAEETLTGARAMLADGLYTRFPRPDTVLAQHLAPLPTGCVAHAAGPATAAGVTLAVTVRGHGGHAALPWLGGNPLEAAAAAVTRLRPLMPAGVLLTTGTFHSGEQANVLPERADLTLGVRGFDEAAVARAAATVEAVFHEAGTGDLSVTVAPRTPLVPCQTGDLVLRAAVRHAHEAVLGPTRVLTCPPSTAVEDFAWYGPAGAALHGAPAVRTAYWMTGATGPAQWRAAPGTTAREKLAALPPNHSPRFAPDPVPTLRTAVAALTAAALRSLGPGSGSG</sequence>
<feature type="domain" description="Peptidase M20 dimerisation" evidence="1">
    <location>
        <begin position="206"/>
        <end position="292"/>
    </location>
</feature>
<dbReference type="PANTHER" id="PTHR11014:SF63">
    <property type="entry name" value="METALLOPEPTIDASE, PUTATIVE (AFU_ORTHOLOGUE AFUA_6G09600)-RELATED"/>
    <property type="match status" value="1"/>
</dbReference>